<accession>O93183</accession>
<proteinExistence type="predicted"/>
<feature type="non-terminal residue" evidence="1">
    <location>
        <position position="1"/>
    </location>
</feature>
<protein>
    <submittedName>
        <fullName evidence="1">Uncharacterized protein</fullName>
    </submittedName>
</protein>
<dbReference type="EMBL" id="AF079756">
    <property type="protein sequence ID" value="AAC31196.1"/>
    <property type="molecule type" value="Genomic_DNA"/>
</dbReference>
<reference evidence="1" key="1">
    <citation type="submission" date="1998-07" db="EMBL/GenBank/DDBJ databases">
        <title>Simian cytomegaloviruses as models for HCMV persistence and pathogenesis.</title>
        <authorList>
            <person name="Kravitz R.H."/>
            <person name="Barry P.A."/>
        </authorList>
    </citation>
    <scope>NUCLEOTIDE SEQUENCE</scope>
    <source>
        <strain evidence="1">68-1</strain>
    </source>
</reference>
<evidence type="ECO:0000313" key="1">
    <source>
        <dbReference type="EMBL" id="AAC31196.1"/>
    </source>
</evidence>
<organism evidence="1">
    <name type="scientific">Rhesus cytomegalovirus (strain 68-1)</name>
    <name type="common">RhCMV</name>
    <dbReference type="NCBI Taxonomy" id="47929"/>
    <lineage>
        <taxon>Viruses</taxon>
        <taxon>Duplodnaviria</taxon>
        <taxon>Heunggongvirae</taxon>
        <taxon>Peploviricota</taxon>
        <taxon>Herviviricetes</taxon>
        <taxon>Herpesvirales</taxon>
        <taxon>Orthoherpesviridae</taxon>
        <taxon>Betaherpesvirinae</taxon>
        <taxon>Cytomegalovirus</taxon>
        <taxon>Cytomegalovirus macacinebeta3</taxon>
    </lineage>
</organism>
<sequence>LYYFVGEGDEDDDDDDETTTVDVMRAWATPPRPMIGLRGRHLLGRTSCYLYKIKFQITGSFPTCKRRSKAVSTAARSVQWVYFWEMRVRWCLKPQLDMDGIEAFCEFYSTLSIRDQDDFNREVDLGVQHRRLQQLRRARQNLKRECICSGG</sequence>
<name>O93183_RHCM6</name>
<organismHost>
    <name type="scientific">Macaca mulatta</name>
    <name type="common">Rhesus macaque</name>
    <dbReference type="NCBI Taxonomy" id="9544"/>
</organismHost>